<sequence>MPHQLTLSPLRARMLPPSPIGDAAPAPVVVPAEKRCPRRPAEKRCPLPLSPTPTVAHAEERGKLRQKREGER</sequence>
<evidence type="ECO:0000313" key="3">
    <source>
        <dbReference type="Proteomes" id="UP000008021"/>
    </source>
</evidence>
<dbReference type="EnsemblPlants" id="OMERI07G22070.1">
    <property type="protein sequence ID" value="OMERI07G22070.1"/>
    <property type="gene ID" value="OMERI07G22070"/>
</dbReference>
<keyword evidence="3" id="KW-1185">Reference proteome</keyword>
<organism evidence="2">
    <name type="scientific">Oryza meridionalis</name>
    <dbReference type="NCBI Taxonomy" id="40149"/>
    <lineage>
        <taxon>Eukaryota</taxon>
        <taxon>Viridiplantae</taxon>
        <taxon>Streptophyta</taxon>
        <taxon>Embryophyta</taxon>
        <taxon>Tracheophyta</taxon>
        <taxon>Spermatophyta</taxon>
        <taxon>Magnoliopsida</taxon>
        <taxon>Liliopsida</taxon>
        <taxon>Poales</taxon>
        <taxon>Poaceae</taxon>
        <taxon>BOP clade</taxon>
        <taxon>Oryzoideae</taxon>
        <taxon>Oryzeae</taxon>
        <taxon>Oryzinae</taxon>
        <taxon>Oryza</taxon>
    </lineage>
</organism>
<feature type="compositionally biased region" description="Basic and acidic residues" evidence="1">
    <location>
        <begin position="32"/>
        <end position="45"/>
    </location>
</feature>
<proteinExistence type="predicted"/>
<evidence type="ECO:0000313" key="2">
    <source>
        <dbReference type="EnsemblPlants" id="OMERI07G22070.1"/>
    </source>
</evidence>
<dbReference type="AlphaFoldDB" id="A0A0E0EFT2"/>
<feature type="compositionally biased region" description="Basic and acidic residues" evidence="1">
    <location>
        <begin position="57"/>
        <end position="72"/>
    </location>
</feature>
<name>A0A0E0EFT2_9ORYZ</name>
<dbReference type="HOGENOM" id="CLU_2726481_0_0_1"/>
<reference evidence="2" key="1">
    <citation type="submission" date="2015-04" db="UniProtKB">
        <authorList>
            <consortium name="EnsemblPlants"/>
        </authorList>
    </citation>
    <scope>IDENTIFICATION</scope>
</reference>
<accession>A0A0E0EFT2</accession>
<reference evidence="2" key="2">
    <citation type="submission" date="2018-05" db="EMBL/GenBank/DDBJ databases">
        <title>OmerRS3 (Oryza meridionalis Reference Sequence Version 3).</title>
        <authorList>
            <person name="Zhang J."/>
            <person name="Kudrna D."/>
            <person name="Lee S."/>
            <person name="Talag J."/>
            <person name="Welchert J."/>
            <person name="Wing R.A."/>
        </authorList>
    </citation>
    <scope>NUCLEOTIDE SEQUENCE [LARGE SCALE GENOMIC DNA]</scope>
    <source>
        <strain evidence="2">cv. OR44</strain>
    </source>
</reference>
<protein>
    <submittedName>
        <fullName evidence="2">Uncharacterized protein</fullName>
    </submittedName>
</protein>
<dbReference type="Proteomes" id="UP000008021">
    <property type="component" value="Chromosome 7"/>
</dbReference>
<feature type="region of interest" description="Disordered" evidence="1">
    <location>
        <begin position="1"/>
        <end position="72"/>
    </location>
</feature>
<evidence type="ECO:0000256" key="1">
    <source>
        <dbReference type="SAM" id="MobiDB-lite"/>
    </source>
</evidence>
<dbReference type="Gramene" id="OMERI07G22070.1">
    <property type="protein sequence ID" value="OMERI07G22070.1"/>
    <property type="gene ID" value="OMERI07G22070"/>
</dbReference>